<feature type="compositionally biased region" description="Polar residues" evidence="1">
    <location>
        <begin position="57"/>
        <end position="73"/>
    </location>
</feature>
<gene>
    <name evidence="2" type="ORF">SBAD_LOCUS11455</name>
</gene>
<dbReference type="WBParaSite" id="SBAD_0001183901-mRNA-1">
    <property type="protein sequence ID" value="SBAD_0001183901-mRNA-1"/>
    <property type="gene ID" value="SBAD_0001183901"/>
</dbReference>
<sequence length="103" mass="11821">MRTETLGYFRGQCGEKQSTADEAHRKPPAAKQLLTTTTAAVAVAVATNYRRRPSVRPKNTMTERPTNRLNSRPTYRPTDRTNECTSKSGRVKQFLYQQRHFAY</sequence>
<proteinExistence type="predicted"/>
<evidence type="ECO:0000256" key="1">
    <source>
        <dbReference type="SAM" id="MobiDB-lite"/>
    </source>
</evidence>
<protein>
    <submittedName>
        <fullName evidence="2 4">Uncharacterized protein</fullName>
    </submittedName>
</protein>
<organism evidence="4">
    <name type="scientific">Soboliphyme baturini</name>
    <dbReference type="NCBI Taxonomy" id="241478"/>
    <lineage>
        <taxon>Eukaryota</taxon>
        <taxon>Metazoa</taxon>
        <taxon>Ecdysozoa</taxon>
        <taxon>Nematoda</taxon>
        <taxon>Enoplea</taxon>
        <taxon>Dorylaimia</taxon>
        <taxon>Dioctophymatida</taxon>
        <taxon>Dioctophymatoidea</taxon>
        <taxon>Soboliphymatidae</taxon>
        <taxon>Soboliphyme</taxon>
    </lineage>
</organism>
<reference evidence="4" key="1">
    <citation type="submission" date="2016-06" db="UniProtKB">
        <authorList>
            <consortium name="WormBaseParasite"/>
        </authorList>
    </citation>
    <scope>IDENTIFICATION</scope>
</reference>
<dbReference type="AlphaFoldDB" id="A0A183J6F5"/>
<evidence type="ECO:0000313" key="2">
    <source>
        <dbReference type="EMBL" id="VDP40223.1"/>
    </source>
</evidence>
<feature type="region of interest" description="Disordered" evidence="1">
    <location>
        <begin position="48"/>
        <end position="87"/>
    </location>
</feature>
<keyword evidence="3" id="KW-1185">Reference proteome</keyword>
<name>A0A183J6F5_9BILA</name>
<reference evidence="2 3" key="2">
    <citation type="submission" date="2018-11" db="EMBL/GenBank/DDBJ databases">
        <authorList>
            <consortium name="Pathogen Informatics"/>
        </authorList>
    </citation>
    <scope>NUCLEOTIDE SEQUENCE [LARGE SCALE GENOMIC DNA]</scope>
</reference>
<dbReference type="EMBL" id="UZAM01015684">
    <property type="protein sequence ID" value="VDP40223.1"/>
    <property type="molecule type" value="Genomic_DNA"/>
</dbReference>
<evidence type="ECO:0000313" key="3">
    <source>
        <dbReference type="Proteomes" id="UP000270296"/>
    </source>
</evidence>
<dbReference type="Proteomes" id="UP000270296">
    <property type="component" value="Unassembled WGS sequence"/>
</dbReference>
<evidence type="ECO:0000313" key="4">
    <source>
        <dbReference type="WBParaSite" id="SBAD_0001183901-mRNA-1"/>
    </source>
</evidence>
<accession>A0A183J6F5</accession>